<dbReference type="SUPFAM" id="SSF52172">
    <property type="entry name" value="CheY-like"/>
    <property type="match status" value="1"/>
</dbReference>
<keyword evidence="1" id="KW-0723">Serine/threonine-protein kinase</keyword>
<keyword evidence="1" id="KW-0808">Transferase</keyword>
<name>A0A6J4HUY2_9ACTN</name>
<dbReference type="GO" id="GO:0000160">
    <property type="term" value="P:phosphorelay signal transduction system"/>
    <property type="evidence" value="ECO:0007669"/>
    <property type="project" value="InterPro"/>
</dbReference>
<feature type="domain" description="Response regulatory" evidence="3">
    <location>
        <begin position="3"/>
        <end position="113"/>
    </location>
</feature>
<dbReference type="Pfam" id="PF13581">
    <property type="entry name" value="HATPase_c_2"/>
    <property type="match status" value="1"/>
</dbReference>
<organism evidence="4">
    <name type="scientific">uncultured Acidimicrobiales bacterium</name>
    <dbReference type="NCBI Taxonomy" id="310071"/>
    <lineage>
        <taxon>Bacteria</taxon>
        <taxon>Bacillati</taxon>
        <taxon>Actinomycetota</taxon>
        <taxon>Acidimicrobiia</taxon>
        <taxon>Acidimicrobiales</taxon>
        <taxon>environmental samples</taxon>
    </lineage>
</organism>
<accession>A0A6J4HUY2</accession>
<keyword evidence="1" id="KW-0418">Kinase</keyword>
<dbReference type="InterPro" id="IPR011006">
    <property type="entry name" value="CheY-like_superfamily"/>
</dbReference>
<dbReference type="Gene3D" id="3.40.50.2300">
    <property type="match status" value="1"/>
</dbReference>
<dbReference type="AlphaFoldDB" id="A0A6J4HUY2"/>
<dbReference type="Gene3D" id="3.30.565.10">
    <property type="entry name" value="Histidine kinase-like ATPase, C-terminal domain"/>
    <property type="match status" value="1"/>
</dbReference>
<dbReference type="SUPFAM" id="SSF55874">
    <property type="entry name" value="ATPase domain of HSP90 chaperone/DNA topoisomerase II/histidine kinase"/>
    <property type="match status" value="1"/>
</dbReference>
<sequence length="251" mass="26342">MTSVLVVDADPDYRLLVRLGLEGAKGFAPVREAADTAQAVEIAADSPPDVVLLEVSLPGAFEAVSRLGSARVVLVSSRPPEELATVAAAAGAIGYLGKDLAPTDLAAAITDVTRLVDRLEAVLAKASGHLPADLRSAREARELVRTTLDGWTDGDRIDDIVLCVSELVTNAVVHASSSPRILVHVRPAVIHVEVSDTSDVMPTPRVAELNDTSGRGMSILTGFSDRWGSLRRSGGGKTVWFDVDRTAGSSS</sequence>
<protein>
    <recommendedName>
        <fullName evidence="3">Response regulatory domain-containing protein</fullName>
    </recommendedName>
</protein>
<evidence type="ECO:0000259" key="3">
    <source>
        <dbReference type="PROSITE" id="PS50110"/>
    </source>
</evidence>
<dbReference type="PROSITE" id="PS50110">
    <property type="entry name" value="RESPONSE_REGULATORY"/>
    <property type="match status" value="1"/>
</dbReference>
<dbReference type="CDD" id="cd16936">
    <property type="entry name" value="HATPase_RsbW-like"/>
    <property type="match status" value="1"/>
</dbReference>
<comment type="caution">
    <text evidence="2">Lacks conserved residue(s) required for the propagation of feature annotation.</text>
</comment>
<proteinExistence type="predicted"/>
<dbReference type="SMART" id="SM00448">
    <property type="entry name" value="REC"/>
    <property type="match status" value="1"/>
</dbReference>
<evidence type="ECO:0000256" key="2">
    <source>
        <dbReference type="PROSITE-ProRule" id="PRU00169"/>
    </source>
</evidence>
<dbReference type="GO" id="GO:0004674">
    <property type="term" value="F:protein serine/threonine kinase activity"/>
    <property type="evidence" value="ECO:0007669"/>
    <property type="project" value="UniProtKB-KW"/>
</dbReference>
<dbReference type="Pfam" id="PF00072">
    <property type="entry name" value="Response_reg"/>
    <property type="match status" value="1"/>
</dbReference>
<dbReference type="EMBL" id="CADCTB010000088">
    <property type="protein sequence ID" value="CAA9234154.1"/>
    <property type="molecule type" value="Genomic_DNA"/>
</dbReference>
<dbReference type="PANTHER" id="PTHR35526:SF3">
    <property type="entry name" value="ANTI-SIGMA-F FACTOR RSBW"/>
    <property type="match status" value="1"/>
</dbReference>
<dbReference type="InterPro" id="IPR003594">
    <property type="entry name" value="HATPase_dom"/>
</dbReference>
<dbReference type="InterPro" id="IPR050267">
    <property type="entry name" value="Anti-sigma-factor_SerPK"/>
</dbReference>
<reference evidence="4" key="1">
    <citation type="submission" date="2020-02" db="EMBL/GenBank/DDBJ databases">
        <authorList>
            <person name="Meier V. D."/>
        </authorList>
    </citation>
    <scope>NUCLEOTIDE SEQUENCE</scope>
    <source>
        <strain evidence="4">AVDCRST_MAG10</strain>
    </source>
</reference>
<dbReference type="InterPro" id="IPR001789">
    <property type="entry name" value="Sig_transdc_resp-reg_receiver"/>
</dbReference>
<evidence type="ECO:0000313" key="4">
    <source>
        <dbReference type="EMBL" id="CAA9234154.1"/>
    </source>
</evidence>
<dbReference type="InterPro" id="IPR036890">
    <property type="entry name" value="HATPase_C_sf"/>
</dbReference>
<evidence type="ECO:0000256" key="1">
    <source>
        <dbReference type="ARBA" id="ARBA00022527"/>
    </source>
</evidence>
<gene>
    <name evidence="4" type="ORF">AVDCRST_MAG10-1320</name>
</gene>
<dbReference type="PANTHER" id="PTHR35526">
    <property type="entry name" value="ANTI-SIGMA-F FACTOR RSBW-RELATED"/>
    <property type="match status" value="1"/>
</dbReference>